<dbReference type="Proteomes" id="UP000281118">
    <property type="component" value="Unassembled WGS sequence"/>
</dbReference>
<organism evidence="1 2">
    <name type="scientific">Variovorax guangxiensis</name>
    <dbReference type="NCBI Taxonomy" id="1775474"/>
    <lineage>
        <taxon>Bacteria</taxon>
        <taxon>Pseudomonadati</taxon>
        <taxon>Pseudomonadota</taxon>
        <taxon>Betaproteobacteria</taxon>
        <taxon>Burkholderiales</taxon>
        <taxon>Comamonadaceae</taxon>
        <taxon>Variovorax</taxon>
    </lineage>
</organism>
<proteinExistence type="predicted"/>
<dbReference type="OrthoDB" id="10017833at2"/>
<dbReference type="EMBL" id="RXFT01000029">
    <property type="protein sequence ID" value="RUR71952.1"/>
    <property type="molecule type" value="Genomic_DNA"/>
</dbReference>
<comment type="caution">
    <text evidence="1">The sequence shown here is derived from an EMBL/GenBank/DDBJ whole genome shotgun (WGS) entry which is preliminary data.</text>
</comment>
<accession>A0A433MVV4</accession>
<name>A0A433MVV4_9BURK</name>
<dbReference type="AlphaFoldDB" id="A0A433MVV4"/>
<sequence length="162" mass="17456">MGTGFGFVWGGRVYDNAQIVSALRCAETLFRAYARASESLGLGSRSVAWEDIDYAFDHSTDALSDGFRERIDAECVAQHHGVEMNGTGIVVQTVDTGDDIEVTSANIGEEHLQLLLKSSGTLYVKNQDDVDLILYFDMDGETLVVELDSRDIIGTGAEGGAA</sequence>
<evidence type="ECO:0000313" key="1">
    <source>
        <dbReference type="EMBL" id="RUR71952.1"/>
    </source>
</evidence>
<protein>
    <submittedName>
        <fullName evidence="1">Uncharacterized protein</fullName>
    </submittedName>
</protein>
<reference evidence="1 2" key="1">
    <citation type="submission" date="2018-12" db="EMBL/GenBank/DDBJ databases">
        <title>The genome sequences of Variovorax guangxiensis DSM 27352.</title>
        <authorList>
            <person name="Gao J."/>
            <person name="Sun J."/>
        </authorList>
    </citation>
    <scope>NUCLEOTIDE SEQUENCE [LARGE SCALE GENOMIC DNA]</scope>
    <source>
        <strain evidence="1 2">DSM 27352</strain>
    </source>
</reference>
<gene>
    <name evidence="1" type="ORF">EJP67_33390</name>
</gene>
<evidence type="ECO:0000313" key="2">
    <source>
        <dbReference type="Proteomes" id="UP000281118"/>
    </source>
</evidence>